<dbReference type="AlphaFoldDB" id="A0AAW9WPJ4"/>
<reference evidence="2 3" key="1">
    <citation type="submission" date="2019-09" db="EMBL/GenBank/DDBJ databases">
        <title>Draft genome sequencing of Hungatella hathewayi 123Y-2.</title>
        <authorList>
            <person name="Lv Q."/>
            <person name="Li S."/>
        </authorList>
    </citation>
    <scope>NUCLEOTIDE SEQUENCE [LARGE SCALE GENOMIC DNA]</scope>
    <source>
        <strain evidence="2 3">123Y-2</strain>
    </source>
</reference>
<evidence type="ECO:0000313" key="2">
    <source>
        <dbReference type="EMBL" id="MUB67169.1"/>
    </source>
</evidence>
<dbReference type="GO" id="GO:0006313">
    <property type="term" value="P:DNA transposition"/>
    <property type="evidence" value="ECO:0007669"/>
    <property type="project" value="InterPro"/>
</dbReference>
<feature type="non-terminal residue" evidence="2">
    <location>
        <position position="297"/>
    </location>
</feature>
<organism evidence="2 3">
    <name type="scientific">Hungatella hathewayi</name>
    <dbReference type="NCBI Taxonomy" id="154046"/>
    <lineage>
        <taxon>Bacteria</taxon>
        <taxon>Bacillati</taxon>
        <taxon>Bacillota</taxon>
        <taxon>Clostridia</taxon>
        <taxon>Lachnospirales</taxon>
        <taxon>Lachnospiraceae</taxon>
        <taxon>Hungatella</taxon>
    </lineage>
</organism>
<dbReference type="RefSeq" id="WP_155561016.1">
    <property type="nucleotide sequence ID" value="NZ_WNME01000062.1"/>
</dbReference>
<accession>A0AAW9WPJ4</accession>
<proteinExistence type="predicted"/>
<comment type="caution">
    <text evidence="2">The sequence shown here is derived from an EMBL/GenBank/DDBJ whole genome shotgun (WGS) entry which is preliminary data.</text>
</comment>
<gene>
    <name evidence="2" type="ORF">GNE07_29580</name>
</gene>
<dbReference type="Proteomes" id="UP000434223">
    <property type="component" value="Unassembled WGS sequence"/>
</dbReference>
<feature type="domain" description="Transposase IS110-like N-terminal" evidence="1">
    <location>
        <begin position="12"/>
        <end position="170"/>
    </location>
</feature>
<evidence type="ECO:0000259" key="1">
    <source>
        <dbReference type="Pfam" id="PF01548"/>
    </source>
</evidence>
<sequence>MKKIDYLSTLFVGIDIGSRLNVISALNFEQEFLIRMASIPNSQYGAEQMELMIAEVLQQHHEFRSIIIGLESTGFYGVHIANYLSTCQMLAPFSTKVYCLNPKEVAKYKESFNSLDKNDGIDSFVIADFARVGRINTQPWRGAQYLALQRLTRHRLHITECIAREKTYMLNNIFLKFSEFAMLDNDEHPFSNKYGATAEAVLTDYLSTEAIVNASVDELIAFISSKSRGRIHDPEQATYLLQKAANDSYRLDKCLYEPLTVSIGCSFNCINAFEKELKAIDDAILRTVKGLNPTEYQ</sequence>
<dbReference type="InterPro" id="IPR047650">
    <property type="entry name" value="Transpos_IS110"/>
</dbReference>
<protein>
    <submittedName>
        <fullName evidence="2">Transposase</fullName>
    </submittedName>
</protein>
<dbReference type="EMBL" id="WNME01000062">
    <property type="protein sequence ID" value="MUB67169.1"/>
    <property type="molecule type" value="Genomic_DNA"/>
</dbReference>
<dbReference type="GO" id="GO:0003677">
    <property type="term" value="F:DNA binding"/>
    <property type="evidence" value="ECO:0007669"/>
    <property type="project" value="InterPro"/>
</dbReference>
<dbReference type="PANTHER" id="PTHR33055">
    <property type="entry name" value="TRANSPOSASE FOR INSERTION SEQUENCE ELEMENT IS1111A"/>
    <property type="match status" value="1"/>
</dbReference>
<dbReference type="InterPro" id="IPR002525">
    <property type="entry name" value="Transp_IS110-like_N"/>
</dbReference>
<name>A0AAW9WPJ4_9FIRM</name>
<evidence type="ECO:0000313" key="3">
    <source>
        <dbReference type="Proteomes" id="UP000434223"/>
    </source>
</evidence>
<dbReference type="Pfam" id="PF01548">
    <property type="entry name" value="DEDD_Tnp_IS110"/>
    <property type="match status" value="1"/>
</dbReference>
<dbReference type="GO" id="GO:0004803">
    <property type="term" value="F:transposase activity"/>
    <property type="evidence" value="ECO:0007669"/>
    <property type="project" value="InterPro"/>
</dbReference>